<dbReference type="InterPro" id="IPR058787">
    <property type="entry name" value="ApnL_M"/>
</dbReference>
<protein>
    <submittedName>
        <fullName evidence="3">Uncharacterized protein</fullName>
    </submittedName>
</protein>
<accession>A0ABT6TFT2</accession>
<dbReference type="Proteomes" id="UP001161691">
    <property type="component" value="Unassembled WGS sequence"/>
</dbReference>
<dbReference type="Pfam" id="PF25838">
    <property type="entry name" value="Apionate_lact_M"/>
    <property type="match status" value="1"/>
</dbReference>
<feature type="domain" description="D-apionate lactonase TIM barrel" evidence="2">
    <location>
        <begin position="265"/>
        <end position="528"/>
    </location>
</feature>
<dbReference type="EMBL" id="JAGRPV010000001">
    <property type="protein sequence ID" value="MDI4644697.1"/>
    <property type="molecule type" value="Genomic_DNA"/>
</dbReference>
<evidence type="ECO:0000259" key="2">
    <source>
        <dbReference type="Pfam" id="PF25838"/>
    </source>
</evidence>
<proteinExistence type="predicted"/>
<organism evidence="3 4">
    <name type="scientific">Cohnella hashimotonis</name>
    <dbReference type="NCBI Taxonomy" id="2826895"/>
    <lineage>
        <taxon>Bacteria</taxon>
        <taxon>Bacillati</taxon>
        <taxon>Bacillota</taxon>
        <taxon>Bacilli</taxon>
        <taxon>Bacillales</taxon>
        <taxon>Paenibacillaceae</taxon>
        <taxon>Cohnella</taxon>
    </lineage>
</organism>
<comment type="caution">
    <text evidence="3">The sequence shown here is derived from an EMBL/GenBank/DDBJ whole genome shotgun (WGS) entry which is preliminary data.</text>
</comment>
<keyword evidence="4" id="KW-1185">Reference proteome</keyword>
<dbReference type="RefSeq" id="WP_282907685.1">
    <property type="nucleotide sequence ID" value="NZ_JAGRPV010000001.1"/>
</dbReference>
<sequence length="638" mass="68943">MKPSAFLKMGPMQAAFENGGLRAITYGGTEIVRGLYAAVRDRNWGTVEPRLSDVRSTKSTDEWTLRFVSRHVQGDIDFEWSGFIAMRPDRLRFDFDGVARTSFLKNRIGFCLLHPMTFAGLPAVVRTEGGLVHGAFPGAISPNQPYKAMQGIEFEPLPGLRVDTTFNGDLFEMEDQRNWTDASFKTYCTPLDLPFPVRMEAGQRLTQSVIIEVAQTETGSDGGSANDRPRGIRAGIGKQVQDAAVRINADRAAVCRLPDIGLAMAEEVPDEASAALLEQLRPAHLHVSLDLGEDGWRASLRSAAAAAARYECGLTLELLLDGGKERLSELVRLIAGDGTGQPMPVLRILPYASGTFTTDAAALQRVREALANAGLSLPVGGGTRAYYAEFNRAALPLQEMELAVYTINPQVHAFDDRSLMETPAAQRETAIDAAAKSGKPLYIGPITFKPRLNPNATSGGGAIPLSERTDPRQHGAFGAAWTLASVSALCAPQVRALTYFETSGPLGLVCGGKASPLYFLLRDLMRMPGADVLSVGRSSEDVAVLALRTIDGRLRLLLSNTTAAPRAVEIDAGDSYAFRSEVSYDSNDVASTGSRASATVEAIKEQRPEVTVDRRVSRILAPYACICVDFEKSRDIDT</sequence>
<evidence type="ECO:0000259" key="1">
    <source>
        <dbReference type="Pfam" id="PF25837"/>
    </source>
</evidence>
<dbReference type="Pfam" id="PF25837">
    <property type="entry name" value="Apionate_lact_N"/>
    <property type="match status" value="1"/>
</dbReference>
<reference evidence="3" key="1">
    <citation type="submission" date="2023-04" db="EMBL/GenBank/DDBJ databases">
        <title>Comparative genomic analysis of Cohnella hashimotonis sp. nov., isolated from the International Space Station.</title>
        <authorList>
            <person name="Venkateswaran K."/>
            <person name="Simpson A."/>
        </authorList>
    </citation>
    <scope>NUCLEOTIDE SEQUENCE</scope>
    <source>
        <strain evidence="3">F6_2S_P_1</strain>
    </source>
</reference>
<evidence type="ECO:0000313" key="3">
    <source>
        <dbReference type="EMBL" id="MDI4644697.1"/>
    </source>
</evidence>
<name>A0ABT6TFT2_9BACL</name>
<dbReference type="InterPro" id="IPR058788">
    <property type="entry name" value="ApnL_N"/>
</dbReference>
<feature type="domain" description="D-apionate lactonase N-terminal" evidence="1">
    <location>
        <begin position="4"/>
        <end position="215"/>
    </location>
</feature>
<gene>
    <name evidence="3" type="ORF">KB449_06960</name>
</gene>
<evidence type="ECO:0000313" key="4">
    <source>
        <dbReference type="Proteomes" id="UP001161691"/>
    </source>
</evidence>